<evidence type="ECO:0008006" key="8">
    <source>
        <dbReference type="Google" id="ProtNLM"/>
    </source>
</evidence>
<evidence type="ECO:0000256" key="1">
    <source>
        <dbReference type="ARBA" id="ARBA00004141"/>
    </source>
</evidence>
<dbReference type="GO" id="GO:0016020">
    <property type="term" value="C:membrane"/>
    <property type="evidence" value="ECO:0007669"/>
    <property type="project" value="UniProtKB-SubCell"/>
</dbReference>
<dbReference type="Gene3D" id="1.20.1250.20">
    <property type="entry name" value="MFS general substrate transporter like domains"/>
    <property type="match status" value="1"/>
</dbReference>
<evidence type="ECO:0000256" key="5">
    <source>
        <dbReference type="SAM" id="Phobius"/>
    </source>
</evidence>
<keyword evidence="4 5" id="KW-0472">Membrane</keyword>
<feature type="transmembrane region" description="Helical" evidence="5">
    <location>
        <begin position="247"/>
        <end position="267"/>
    </location>
</feature>
<feature type="transmembrane region" description="Helical" evidence="5">
    <location>
        <begin position="279"/>
        <end position="299"/>
    </location>
</feature>
<organism evidence="6 7">
    <name type="scientific">Jimgerdemannia flammicorona</name>
    <dbReference type="NCBI Taxonomy" id="994334"/>
    <lineage>
        <taxon>Eukaryota</taxon>
        <taxon>Fungi</taxon>
        <taxon>Fungi incertae sedis</taxon>
        <taxon>Mucoromycota</taxon>
        <taxon>Mucoromycotina</taxon>
        <taxon>Endogonomycetes</taxon>
        <taxon>Endogonales</taxon>
        <taxon>Endogonaceae</taxon>
        <taxon>Jimgerdemannia</taxon>
    </lineage>
</organism>
<gene>
    <name evidence="6" type="ORF">BC936DRAFT_141859</name>
</gene>
<accession>A0A433A1I7</accession>
<reference evidence="6 7" key="1">
    <citation type="journal article" date="2018" name="New Phytol.">
        <title>Phylogenomics of Endogonaceae and evolution of mycorrhizas within Mucoromycota.</title>
        <authorList>
            <person name="Chang Y."/>
            <person name="Desiro A."/>
            <person name="Na H."/>
            <person name="Sandor L."/>
            <person name="Lipzen A."/>
            <person name="Clum A."/>
            <person name="Barry K."/>
            <person name="Grigoriev I.V."/>
            <person name="Martin F.M."/>
            <person name="Stajich J.E."/>
            <person name="Smith M.E."/>
            <person name="Bonito G."/>
            <person name="Spatafora J.W."/>
        </authorList>
    </citation>
    <scope>NUCLEOTIDE SEQUENCE [LARGE SCALE GENOMIC DNA]</scope>
    <source>
        <strain evidence="6 7">GMNB39</strain>
    </source>
</reference>
<comment type="caution">
    <text evidence="6">The sequence shown here is derived from an EMBL/GenBank/DDBJ whole genome shotgun (WGS) entry which is preliminary data.</text>
</comment>
<dbReference type="Proteomes" id="UP000268093">
    <property type="component" value="Unassembled WGS sequence"/>
</dbReference>
<feature type="transmembrane region" description="Helical" evidence="5">
    <location>
        <begin position="191"/>
        <end position="217"/>
    </location>
</feature>
<evidence type="ECO:0000313" key="7">
    <source>
        <dbReference type="Proteomes" id="UP000268093"/>
    </source>
</evidence>
<evidence type="ECO:0000256" key="4">
    <source>
        <dbReference type="ARBA" id="ARBA00023136"/>
    </source>
</evidence>
<comment type="subcellular location">
    <subcellularLocation>
        <location evidence="1">Membrane</location>
        <topology evidence="1">Multi-pass membrane protein</topology>
    </subcellularLocation>
</comment>
<dbReference type="EMBL" id="RBNI01020701">
    <property type="protein sequence ID" value="RUO96545.1"/>
    <property type="molecule type" value="Genomic_DNA"/>
</dbReference>
<evidence type="ECO:0000313" key="6">
    <source>
        <dbReference type="EMBL" id="RUO96545.1"/>
    </source>
</evidence>
<feature type="transmembrane region" description="Helical" evidence="5">
    <location>
        <begin position="223"/>
        <end position="240"/>
    </location>
</feature>
<keyword evidence="7" id="KW-1185">Reference proteome</keyword>
<sequence>MVLYTTLAIIAMNNIYLFFIPESIIPASPPTSCPISGTSPRYLRKTRPSRLMQVFGALPTLATGPSIRNRARYTLPTLALIHFLVHFVNNGAGGIVLLYGTFKFGWGTWDDALWLSFAAGATLVSLVIVSPAVAAMRKCGGHRLRKQVGTGVKLDVKAADTTVEHSGNANGQLGDGLIRDEWFTYDYRVDLWLVGTVVLLASGGWMICAFAVTEWMYYTSTNIFSALYTPSVYAIFVSLAPSAQVDAILNAISVVEATAMLFGPLFFSSLYAKTVKSEPTVVFLTCGGIMLLSKSLIVLTRASGSQRSDELSIVHAKDHDFGSGSQSEIWVVDFDSNGAEFQLLTI</sequence>
<dbReference type="PANTHER" id="PTHR23507:SF1">
    <property type="entry name" value="FI18259P1-RELATED"/>
    <property type="match status" value="1"/>
</dbReference>
<dbReference type="InterPro" id="IPR036259">
    <property type="entry name" value="MFS_trans_sf"/>
</dbReference>
<keyword evidence="2 5" id="KW-0812">Transmembrane</keyword>
<evidence type="ECO:0000256" key="2">
    <source>
        <dbReference type="ARBA" id="ARBA00022692"/>
    </source>
</evidence>
<feature type="transmembrane region" description="Helical" evidence="5">
    <location>
        <begin position="112"/>
        <end position="136"/>
    </location>
</feature>
<feature type="transmembrane region" description="Helical" evidence="5">
    <location>
        <begin position="78"/>
        <end position="100"/>
    </location>
</feature>
<keyword evidence="3 5" id="KW-1133">Transmembrane helix</keyword>
<dbReference type="AlphaFoldDB" id="A0A433A1I7"/>
<dbReference type="PANTHER" id="PTHR23507">
    <property type="entry name" value="ZGC:174356"/>
    <property type="match status" value="1"/>
</dbReference>
<evidence type="ECO:0000256" key="3">
    <source>
        <dbReference type="ARBA" id="ARBA00022989"/>
    </source>
</evidence>
<protein>
    <recommendedName>
        <fullName evidence="8">Major facilitator superfamily domain-containing protein</fullName>
    </recommendedName>
</protein>
<dbReference type="GO" id="GO:0022857">
    <property type="term" value="F:transmembrane transporter activity"/>
    <property type="evidence" value="ECO:0007669"/>
    <property type="project" value="TreeGrafter"/>
</dbReference>
<proteinExistence type="predicted"/>
<name>A0A433A1I7_9FUNG</name>